<evidence type="ECO:0000313" key="2">
    <source>
        <dbReference type="Proteomes" id="UP000186720"/>
    </source>
</evidence>
<keyword evidence="2" id="KW-1185">Reference proteome</keyword>
<dbReference type="Proteomes" id="UP000186720">
    <property type="component" value="Unassembled WGS sequence"/>
</dbReference>
<dbReference type="STRING" id="1302689.RG47T_0013"/>
<reference evidence="1 2" key="1">
    <citation type="submission" date="2016-11" db="EMBL/GenBank/DDBJ databases">
        <title>Whole Genome Sequencing of Mucilaginibacter polytrichastri RG4-7(T) isolated from the moss sample.</title>
        <authorList>
            <person name="Li Y."/>
        </authorList>
    </citation>
    <scope>NUCLEOTIDE SEQUENCE [LARGE SCALE GENOMIC DNA]</scope>
    <source>
        <strain evidence="1 2">RG4-7</strain>
    </source>
</reference>
<accession>A0A1Q5ZS32</accession>
<gene>
    <name evidence="1" type="ORF">RG47T_0013</name>
</gene>
<protein>
    <submittedName>
        <fullName evidence="1">Uncharacterized protein</fullName>
    </submittedName>
</protein>
<organism evidence="1 2">
    <name type="scientific">Mucilaginibacter polytrichastri</name>
    <dbReference type="NCBI Taxonomy" id="1302689"/>
    <lineage>
        <taxon>Bacteria</taxon>
        <taxon>Pseudomonadati</taxon>
        <taxon>Bacteroidota</taxon>
        <taxon>Sphingobacteriia</taxon>
        <taxon>Sphingobacteriales</taxon>
        <taxon>Sphingobacteriaceae</taxon>
        <taxon>Mucilaginibacter</taxon>
    </lineage>
</organism>
<comment type="caution">
    <text evidence="1">The sequence shown here is derived from an EMBL/GenBank/DDBJ whole genome shotgun (WGS) entry which is preliminary data.</text>
</comment>
<proteinExistence type="predicted"/>
<dbReference type="EMBL" id="MPPL01000001">
    <property type="protein sequence ID" value="OKS84581.1"/>
    <property type="molecule type" value="Genomic_DNA"/>
</dbReference>
<name>A0A1Q5ZS32_9SPHI</name>
<dbReference type="AlphaFoldDB" id="A0A1Q5ZS32"/>
<evidence type="ECO:0000313" key="1">
    <source>
        <dbReference type="EMBL" id="OKS84581.1"/>
    </source>
</evidence>
<sequence>MNQKRVIFRPKITRFCIGFIFNLSIPFDVRKDDGSVIVKQK</sequence>